<sequence length="27" mass="3140">MTPSLFYALLKSEDAKRLSQKPIFLIE</sequence>
<dbReference type="HOGENOM" id="CLU_3415057_0_0_9"/>
<accession>F2QE16</accession>
<evidence type="ECO:0000313" key="1">
    <source>
        <dbReference type="EMBL" id="CBZ00885.1"/>
    </source>
</evidence>
<dbReference type="KEGG" id="sor:SOR_1227"/>
<organism evidence="1 2">
    <name type="scientific">Streptococcus oralis (strain Uo5)</name>
    <dbReference type="NCBI Taxonomy" id="927666"/>
    <lineage>
        <taxon>Bacteria</taxon>
        <taxon>Bacillati</taxon>
        <taxon>Bacillota</taxon>
        <taxon>Bacilli</taxon>
        <taxon>Lactobacillales</taxon>
        <taxon>Streptococcaceae</taxon>
        <taxon>Streptococcus</taxon>
    </lineage>
</organism>
<name>F2QE16_STROU</name>
<dbReference type="EMBL" id="FR720602">
    <property type="protein sequence ID" value="CBZ00885.1"/>
    <property type="molecule type" value="Genomic_DNA"/>
</dbReference>
<gene>
    <name evidence="1" type="ordered locus">SOR_1227</name>
</gene>
<dbReference type="Proteomes" id="UP000008131">
    <property type="component" value="Chromosome"/>
</dbReference>
<proteinExistence type="predicted"/>
<dbReference type="AlphaFoldDB" id="F2QE16"/>
<evidence type="ECO:0000313" key="2">
    <source>
        <dbReference type="Proteomes" id="UP000008131"/>
    </source>
</evidence>
<protein>
    <submittedName>
        <fullName evidence="1">Uncharacterized protein</fullName>
    </submittedName>
</protein>
<reference evidence="1 2" key="1">
    <citation type="journal article" date="2011" name="J. Bacteriol.">
        <title>Genome of Streptococcus oralis strain Uo5.</title>
        <authorList>
            <person name="Reichmann P."/>
            <person name="Nuhn M."/>
            <person name="Denapaite D."/>
            <person name="Bruckner R."/>
            <person name="Henrich B."/>
            <person name="Maurer P."/>
            <person name="Rieger M."/>
            <person name="Klages S."/>
            <person name="Reinhard R."/>
            <person name="Hakenbeck R."/>
        </authorList>
    </citation>
    <scope>NUCLEOTIDE SEQUENCE [LARGE SCALE GENOMIC DNA]</scope>
    <source>
        <strain evidence="1 2">Uo5</strain>
    </source>
</reference>